<proteinExistence type="inferred from homology"/>
<dbReference type="InterPro" id="IPR015421">
    <property type="entry name" value="PyrdxlP-dep_Trfase_major"/>
</dbReference>
<dbReference type="CDD" id="cd06453">
    <property type="entry name" value="SufS_like"/>
    <property type="match status" value="1"/>
</dbReference>
<name>A0A0G0VTU2_9BACT</name>
<sequence length="445" mass="49294">MNIAKIRRDFPILSRKVNGHPLVYLDNAATSQKPRQVIEAITNYYRSHNANVHRGIHTLSVEATEAYETARAKIAKFLGVGDVSEIIFVRNATEAINLVAYAWGRLNINKEDEIVLTVAEHHSNFVVWQQLAAENGAVLKIIPVDENGELDLVAFKKALTKKTKLVTFFHVSNVLGTINQVDSLSTIVRRQSPRAKILIDGAQAVPHMPVDIGSIGCDFYVFTGHKMLGPTGVGVLWARRELLEKMPPFLFGGEMISKVTLDESSWNDLPWKFEAGTPDVAGVVGLGAAVDYLQALGMDNIRKHEIELTKYAIERLSKIPDVIIYGPRSNVIARNPDSIGTTKQSKNSENRSLRFARDDKRGGFDDDKRAGVVSFNVSNIHAHDVASILDSEGVAIRSGHHCAQPLMEFLGIASAARASFYIYNTKEEIDRLVEGILKVKKTFKI</sequence>
<dbReference type="NCBIfam" id="TIGR01979">
    <property type="entry name" value="sufS"/>
    <property type="match status" value="1"/>
</dbReference>
<keyword evidence="4 8" id="KW-0808">Transferase</keyword>
<evidence type="ECO:0000256" key="9">
    <source>
        <dbReference type="SAM" id="MobiDB-lite"/>
    </source>
</evidence>
<feature type="region of interest" description="Disordered" evidence="9">
    <location>
        <begin position="335"/>
        <end position="358"/>
    </location>
</feature>
<dbReference type="Gene3D" id="3.40.640.10">
    <property type="entry name" value="Type I PLP-dependent aspartate aminotransferase-like (Major domain)"/>
    <property type="match status" value="1"/>
</dbReference>
<dbReference type="InterPro" id="IPR010970">
    <property type="entry name" value="Cys_dSase_SufS"/>
</dbReference>
<feature type="domain" description="Aminotransferase class V" evidence="10">
    <location>
        <begin position="366"/>
        <end position="432"/>
    </location>
</feature>
<evidence type="ECO:0000256" key="8">
    <source>
        <dbReference type="RuleBase" id="RU004506"/>
    </source>
</evidence>
<dbReference type="PROSITE" id="PS00595">
    <property type="entry name" value="AA_TRANSFER_CLASS_5"/>
    <property type="match status" value="1"/>
</dbReference>
<comment type="function">
    <text evidence="8">Catalyzes the removal of elemental sulfur and selenium atoms from L-cysteine, L-cystine, L-selenocysteine, and L-selenocystine to produce L-alanine.</text>
</comment>
<dbReference type="GO" id="GO:0006534">
    <property type="term" value="P:cysteine metabolic process"/>
    <property type="evidence" value="ECO:0007669"/>
    <property type="project" value="UniProtKB-UniRule"/>
</dbReference>
<evidence type="ECO:0000256" key="1">
    <source>
        <dbReference type="ARBA" id="ARBA00001933"/>
    </source>
</evidence>
<comment type="cofactor">
    <cofactor evidence="1 7">
        <name>pyridoxal 5'-phosphate</name>
        <dbReference type="ChEBI" id="CHEBI:597326"/>
    </cofactor>
</comment>
<reference evidence="11 12" key="1">
    <citation type="journal article" date="2015" name="Nature">
        <title>rRNA introns, odd ribosomes, and small enigmatic genomes across a large radiation of phyla.</title>
        <authorList>
            <person name="Brown C.T."/>
            <person name="Hug L.A."/>
            <person name="Thomas B.C."/>
            <person name="Sharon I."/>
            <person name="Castelle C.J."/>
            <person name="Singh A."/>
            <person name="Wilkins M.J."/>
            <person name="Williams K.H."/>
            <person name="Banfield J.F."/>
        </authorList>
    </citation>
    <scope>NUCLEOTIDE SEQUENCE [LARGE SCALE GENOMIC DNA]</scope>
</reference>
<dbReference type="PANTHER" id="PTHR43586:SF8">
    <property type="entry name" value="CYSTEINE DESULFURASE 1, CHLOROPLASTIC"/>
    <property type="match status" value="1"/>
</dbReference>
<comment type="caution">
    <text evidence="11">The sequence shown here is derived from an EMBL/GenBank/DDBJ whole genome shotgun (WGS) entry which is preliminary data.</text>
</comment>
<dbReference type="InterPro" id="IPR015424">
    <property type="entry name" value="PyrdxlP-dep_Trfase"/>
</dbReference>
<dbReference type="GO" id="GO:0031071">
    <property type="term" value="F:cysteine desulfurase activity"/>
    <property type="evidence" value="ECO:0007669"/>
    <property type="project" value="UniProtKB-UniRule"/>
</dbReference>
<dbReference type="GO" id="GO:0030170">
    <property type="term" value="F:pyridoxal phosphate binding"/>
    <property type="evidence" value="ECO:0007669"/>
    <property type="project" value="UniProtKB-UniRule"/>
</dbReference>
<feature type="domain" description="Aminotransferase class V" evidence="10">
    <location>
        <begin position="23"/>
        <end position="330"/>
    </location>
</feature>
<evidence type="ECO:0000256" key="6">
    <source>
        <dbReference type="ARBA" id="ARBA00050776"/>
    </source>
</evidence>
<dbReference type="SUPFAM" id="SSF53383">
    <property type="entry name" value="PLP-dependent transferases"/>
    <property type="match status" value="1"/>
</dbReference>
<dbReference type="EMBL" id="LCBC01000008">
    <property type="protein sequence ID" value="KKS04260.1"/>
    <property type="molecule type" value="Genomic_DNA"/>
</dbReference>
<accession>A0A0G0VTU2</accession>
<feature type="compositionally biased region" description="Basic and acidic residues" evidence="9">
    <location>
        <begin position="346"/>
        <end position="358"/>
    </location>
</feature>
<evidence type="ECO:0000313" key="12">
    <source>
        <dbReference type="Proteomes" id="UP000034493"/>
    </source>
</evidence>
<dbReference type="AlphaFoldDB" id="A0A0G0VTU2"/>
<comment type="catalytic activity">
    <reaction evidence="6 8">
        <text>(sulfur carrier)-H + L-cysteine = (sulfur carrier)-SH + L-alanine</text>
        <dbReference type="Rhea" id="RHEA:43892"/>
        <dbReference type="Rhea" id="RHEA-COMP:14737"/>
        <dbReference type="Rhea" id="RHEA-COMP:14739"/>
        <dbReference type="ChEBI" id="CHEBI:29917"/>
        <dbReference type="ChEBI" id="CHEBI:35235"/>
        <dbReference type="ChEBI" id="CHEBI:57972"/>
        <dbReference type="ChEBI" id="CHEBI:64428"/>
        <dbReference type="EC" id="2.8.1.7"/>
    </reaction>
</comment>
<evidence type="ECO:0000256" key="4">
    <source>
        <dbReference type="ARBA" id="ARBA00022679"/>
    </source>
</evidence>
<evidence type="ECO:0000256" key="2">
    <source>
        <dbReference type="ARBA" id="ARBA00010447"/>
    </source>
</evidence>
<gene>
    <name evidence="11" type="ORF">UU56_C0008G0067</name>
</gene>
<evidence type="ECO:0000259" key="10">
    <source>
        <dbReference type="Pfam" id="PF00266"/>
    </source>
</evidence>
<keyword evidence="5 8" id="KW-0663">Pyridoxal phosphate</keyword>
<dbReference type="PANTHER" id="PTHR43586">
    <property type="entry name" value="CYSTEINE DESULFURASE"/>
    <property type="match status" value="1"/>
</dbReference>
<dbReference type="InterPro" id="IPR000192">
    <property type="entry name" value="Aminotrans_V_dom"/>
</dbReference>
<dbReference type="Pfam" id="PF00266">
    <property type="entry name" value="Aminotran_5"/>
    <property type="match status" value="2"/>
</dbReference>
<evidence type="ECO:0000256" key="3">
    <source>
        <dbReference type="ARBA" id="ARBA00012239"/>
    </source>
</evidence>
<protein>
    <recommendedName>
        <fullName evidence="3 8">Cysteine desulfurase</fullName>
        <ecNumber evidence="3 8">2.8.1.7</ecNumber>
    </recommendedName>
</protein>
<comment type="similarity">
    <text evidence="2 8">Belongs to the class-V pyridoxal-phosphate-dependent aminotransferase family. Csd subfamily.</text>
</comment>
<dbReference type="InterPro" id="IPR015422">
    <property type="entry name" value="PyrdxlP-dep_Trfase_small"/>
</dbReference>
<dbReference type="InterPro" id="IPR020578">
    <property type="entry name" value="Aminotrans_V_PyrdxlP_BS"/>
</dbReference>
<dbReference type="PATRIC" id="fig|1618411.3.peg.596"/>
<organism evidence="11 12">
    <name type="scientific">Candidatus Curtissbacteria bacterium GW2011_GWA2_41_24</name>
    <dbReference type="NCBI Taxonomy" id="1618411"/>
    <lineage>
        <taxon>Bacteria</taxon>
        <taxon>Candidatus Curtissiibacteriota</taxon>
    </lineage>
</organism>
<evidence type="ECO:0000256" key="5">
    <source>
        <dbReference type="ARBA" id="ARBA00022898"/>
    </source>
</evidence>
<evidence type="ECO:0000256" key="7">
    <source>
        <dbReference type="RuleBase" id="RU004504"/>
    </source>
</evidence>
<evidence type="ECO:0000313" key="11">
    <source>
        <dbReference type="EMBL" id="KKS04260.1"/>
    </source>
</evidence>
<dbReference type="Gene3D" id="3.90.1150.10">
    <property type="entry name" value="Aspartate Aminotransferase, domain 1"/>
    <property type="match status" value="1"/>
</dbReference>
<dbReference type="EC" id="2.8.1.7" evidence="3 8"/>
<dbReference type="Proteomes" id="UP000034493">
    <property type="component" value="Unassembled WGS sequence"/>
</dbReference>